<name>A0A6J4USE1_9BACT</name>
<dbReference type="AlphaFoldDB" id="A0A6J4USE1"/>
<protein>
    <recommendedName>
        <fullName evidence="1">DUF4397 domain-containing protein</fullName>
    </recommendedName>
</protein>
<sequence>MAAVHNDRDGSSRRCRSVTKETLMKRLRLATASTRALGPLLALLVALSGAGWVTAAPVGAQGEENDDASIYLLHCTPDAPTIDVYVDGDRTIRNLAYGRATEIFKLDAGEHRLAVTETGSDPSQPIVERVVRVEAGKTYAIATVGLLAEIEIQTWPLDLQPVVDGSGTLSVVNASPDAETVNIALADGDDPLAGAGFPEASDPITIPAGTYNLEVRVPQVPGAVEGVSSVPVREGTATTIYVLGLAETSTLEVIRLTQTLNLAANVPNTGTGSAAPPRP</sequence>
<dbReference type="EMBL" id="CADCWE010000235">
    <property type="protein sequence ID" value="CAA9559561.1"/>
    <property type="molecule type" value="Genomic_DNA"/>
</dbReference>
<evidence type="ECO:0000259" key="1">
    <source>
        <dbReference type="Pfam" id="PF14344"/>
    </source>
</evidence>
<evidence type="ECO:0000313" key="2">
    <source>
        <dbReference type="EMBL" id="CAA9559561.1"/>
    </source>
</evidence>
<proteinExistence type="predicted"/>
<reference evidence="2" key="1">
    <citation type="submission" date="2020-02" db="EMBL/GenBank/DDBJ databases">
        <authorList>
            <person name="Meier V. D."/>
        </authorList>
    </citation>
    <scope>NUCLEOTIDE SEQUENCE</scope>
    <source>
        <strain evidence="2">AVDCRST_MAG73</strain>
    </source>
</reference>
<gene>
    <name evidence="2" type="ORF">AVDCRST_MAG73-3611</name>
</gene>
<feature type="domain" description="DUF4397" evidence="1">
    <location>
        <begin position="68"/>
        <end position="183"/>
    </location>
</feature>
<accession>A0A6J4USE1</accession>
<dbReference type="InterPro" id="IPR025510">
    <property type="entry name" value="DUF4397"/>
</dbReference>
<organism evidence="2">
    <name type="scientific">uncultured Thermomicrobiales bacterium</name>
    <dbReference type="NCBI Taxonomy" id="1645740"/>
    <lineage>
        <taxon>Bacteria</taxon>
        <taxon>Pseudomonadati</taxon>
        <taxon>Thermomicrobiota</taxon>
        <taxon>Thermomicrobia</taxon>
        <taxon>Thermomicrobiales</taxon>
        <taxon>environmental samples</taxon>
    </lineage>
</organism>
<dbReference type="Pfam" id="PF14344">
    <property type="entry name" value="DUF4397"/>
    <property type="match status" value="1"/>
</dbReference>